<dbReference type="Proteomes" id="UP000276254">
    <property type="component" value="Chromosome"/>
</dbReference>
<dbReference type="Pfam" id="PF09361">
    <property type="entry name" value="Phasin_2"/>
    <property type="match status" value="1"/>
</dbReference>
<protein>
    <submittedName>
        <fullName evidence="2">Phasin family protein</fullName>
    </submittedName>
</protein>
<name>A0A494T9F7_SPHPE</name>
<keyword evidence="3" id="KW-1185">Reference proteome</keyword>
<evidence type="ECO:0000313" key="2">
    <source>
        <dbReference type="EMBL" id="AYJ85999.1"/>
    </source>
</evidence>
<dbReference type="InterPro" id="IPR018968">
    <property type="entry name" value="Phasin"/>
</dbReference>
<evidence type="ECO:0000313" key="3">
    <source>
        <dbReference type="Proteomes" id="UP000276254"/>
    </source>
</evidence>
<reference evidence="2 3" key="1">
    <citation type="submission" date="2018-09" db="EMBL/GenBank/DDBJ databases">
        <title>Sphingomonas peninsula sp. nov., isolated from fildes peninsula, Antarctic soil.</title>
        <authorList>
            <person name="Yingchao G."/>
        </authorList>
    </citation>
    <scope>NUCLEOTIDE SEQUENCE [LARGE SCALE GENOMIC DNA]</scope>
    <source>
        <strain evidence="2 3">YZ-8</strain>
    </source>
</reference>
<sequence>MVTPRQFPFWEIELVQDRKQVPDVGIRKGDGAMAQEKFAEKSGDAMKKAGQSMKDAAGKVSANAAALNSKVIDQAEENTRAAFVALRSAASVKSVQELAKIQGDFMKEAAARSQTQIKEVGEMIAQFGKDAMTMFQPKKD</sequence>
<evidence type="ECO:0000259" key="1">
    <source>
        <dbReference type="Pfam" id="PF09361"/>
    </source>
</evidence>
<feature type="domain" description="Phasin" evidence="1">
    <location>
        <begin position="44"/>
        <end position="136"/>
    </location>
</feature>
<gene>
    <name evidence="2" type="ORF">D3Y57_08470</name>
</gene>
<proteinExistence type="predicted"/>
<dbReference type="KEGG" id="spha:D3Y57_08470"/>
<dbReference type="OrthoDB" id="7573426at2"/>
<dbReference type="AlphaFoldDB" id="A0A494T9F7"/>
<dbReference type="EMBL" id="CP032829">
    <property type="protein sequence ID" value="AYJ85999.1"/>
    <property type="molecule type" value="Genomic_DNA"/>
</dbReference>
<accession>A0A494T9F7</accession>
<organism evidence="2 3">
    <name type="scientific">Sphingomonas paeninsulae</name>
    <dbReference type="NCBI Taxonomy" id="2319844"/>
    <lineage>
        <taxon>Bacteria</taxon>
        <taxon>Pseudomonadati</taxon>
        <taxon>Pseudomonadota</taxon>
        <taxon>Alphaproteobacteria</taxon>
        <taxon>Sphingomonadales</taxon>
        <taxon>Sphingomonadaceae</taxon>
        <taxon>Sphingomonas</taxon>
    </lineage>
</organism>